<accession>A0A8J3EZP0</accession>
<dbReference type="InterPro" id="IPR026838">
    <property type="entry name" value="YheC/D"/>
</dbReference>
<dbReference type="Gene3D" id="3.30.470.20">
    <property type="entry name" value="ATP-grasp fold, B domain"/>
    <property type="match status" value="1"/>
</dbReference>
<evidence type="ECO:0008006" key="3">
    <source>
        <dbReference type="Google" id="ProtNLM"/>
    </source>
</evidence>
<sequence>MNDVVKIVTHRQSKDLVCVPEALTSTRNIEYIAFGQKKYPCQLVTMNTLHDVISISEQLKEMLCIPFEGNIEPIIIGDTLQLGPLIGIFTAGFTESLLRPIGDRSFMFANLMAENNLQNSFIFIFGMHGIDWETETIQGYFFTEKRWVKEVVPFPTVIYNRLPNRKIEEHKLIKKVRNRLETEYKIPWFNPGFFNKWDLYVKLKNEISVKHYLPVTEKFHNLDTIEQLLSQHQFVYIKPENGSLGSKVIVIRYHREEDIYYCRYREDGVNKLQKFSSLNVLINRVFRKTKLHDFIVQQGISLIRYEHQPVDFRVHTNKDAHGKWHVTVIAAKVAGKGSTTTHLNNGGRVKTLDEIFENDKAKRIHDKLSLAALRISEVLDKQLEGHIGEIGFDLGVDKNETVWLFEANSKPGRSIFTNPHFREHDKTIKKLFLEYATHLSKQSTKSKVTIK</sequence>
<evidence type="ECO:0000313" key="2">
    <source>
        <dbReference type="Proteomes" id="UP000626244"/>
    </source>
</evidence>
<dbReference type="RefSeq" id="WP_087999902.1">
    <property type="nucleotide sequence ID" value="NZ_BMHB01000001.1"/>
</dbReference>
<dbReference type="EMBL" id="BMHB01000001">
    <property type="protein sequence ID" value="GGI15124.1"/>
    <property type="molecule type" value="Genomic_DNA"/>
</dbReference>
<dbReference type="Proteomes" id="UP000626244">
    <property type="component" value="Unassembled WGS sequence"/>
</dbReference>
<organism evidence="1 2">
    <name type="scientific">Gottfriedia solisilvae</name>
    <dbReference type="NCBI Taxonomy" id="1516104"/>
    <lineage>
        <taxon>Bacteria</taxon>
        <taxon>Bacillati</taxon>
        <taxon>Bacillota</taxon>
        <taxon>Bacilli</taxon>
        <taxon>Bacillales</taxon>
        <taxon>Bacillaceae</taxon>
        <taxon>Gottfriedia</taxon>
    </lineage>
</organism>
<dbReference type="Pfam" id="PF14398">
    <property type="entry name" value="ATPgrasp_YheCD"/>
    <property type="match status" value="1"/>
</dbReference>
<dbReference type="SUPFAM" id="SSF56059">
    <property type="entry name" value="Glutathione synthetase ATP-binding domain-like"/>
    <property type="match status" value="1"/>
</dbReference>
<name>A0A8J3EZP0_9BACI</name>
<evidence type="ECO:0000313" key="1">
    <source>
        <dbReference type="EMBL" id="GGI15124.1"/>
    </source>
</evidence>
<dbReference type="OrthoDB" id="7869153at2"/>
<reference evidence="2" key="1">
    <citation type="journal article" date="2019" name="Int. J. Syst. Evol. Microbiol.">
        <title>The Global Catalogue of Microorganisms (GCM) 10K type strain sequencing project: providing services to taxonomists for standard genome sequencing and annotation.</title>
        <authorList>
            <consortium name="The Broad Institute Genomics Platform"/>
            <consortium name="The Broad Institute Genome Sequencing Center for Infectious Disease"/>
            <person name="Wu L."/>
            <person name="Ma J."/>
        </authorList>
    </citation>
    <scope>NUCLEOTIDE SEQUENCE [LARGE SCALE GENOMIC DNA]</scope>
    <source>
        <strain evidence="2">CGMCC 1.14993</strain>
    </source>
</reference>
<proteinExistence type="predicted"/>
<gene>
    <name evidence="1" type="primary">yheD</name>
    <name evidence="1" type="ORF">GCM10007380_26400</name>
</gene>
<comment type="caution">
    <text evidence="1">The sequence shown here is derived from an EMBL/GenBank/DDBJ whole genome shotgun (WGS) entry which is preliminary data.</text>
</comment>
<dbReference type="AlphaFoldDB" id="A0A8J3EZP0"/>
<keyword evidence="2" id="KW-1185">Reference proteome</keyword>
<protein>
    <recommendedName>
        <fullName evidence="3">ATP-grasp domain-containing protein</fullName>
    </recommendedName>
</protein>